<keyword evidence="3" id="KW-1185">Reference proteome</keyword>
<organism evidence="2 3">
    <name type="scientific">Clostridium faecium</name>
    <dbReference type="NCBI Taxonomy" id="2762223"/>
    <lineage>
        <taxon>Bacteria</taxon>
        <taxon>Bacillati</taxon>
        <taxon>Bacillota</taxon>
        <taxon>Clostridia</taxon>
        <taxon>Eubacteriales</taxon>
        <taxon>Clostridiaceae</taxon>
        <taxon>Clostridium</taxon>
    </lineage>
</organism>
<accession>A0ABR8YNV4</accession>
<name>A0ABR8YNV4_9CLOT</name>
<dbReference type="Proteomes" id="UP000627166">
    <property type="component" value="Unassembled WGS sequence"/>
</dbReference>
<evidence type="ECO:0000313" key="2">
    <source>
        <dbReference type="EMBL" id="MBD8045931.1"/>
    </source>
</evidence>
<reference evidence="2 3" key="1">
    <citation type="submission" date="2020-08" db="EMBL/GenBank/DDBJ databases">
        <title>A Genomic Blueprint of the Chicken Gut Microbiome.</title>
        <authorList>
            <person name="Gilroy R."/>
            <person name="Ravi A."/>
            <person name="Getino M."/>
            <person name="Pursley I."/>
            <person name="Horton D.L."/>
            <person name="Alikhan N.-F."/>
            <person name="Baker D."/>
            <person name="Gharbi K."/>
            <person name="Hall N."/>
            <person name="Watson M."/>
            <person name="Adriaenssens E.M."/>
            <person name="Foster-Nyarko E."/>
            <person name="Jarju S."/>
            <person name="Secka A."/>
            <person name="Antonio M."/>
            <person name="Oren A."/>
            <person name="Chaudhuri R."/>
            <person name="La Ragione R.M."/>
            <person name="Hildebrand F."/>
            <person name="Pallen M.J."/>
        </authorList>
    </citation>
    <scope>NUCLEOTIDE SEQUENCE [LARGE SCALE GENOMIC DNA]</scope>
    <source>
        <strain evidence="2 3">N37</strain>
    </source>
</reference>
<sequence length="90" mass="10528">MLIVNFYLVTVIFSMLTLMLIFYAINHNEKFYDKILKIMMSSDDNKDEHNKDSKLEIIITSLISVYFMIPIVNIIASIALLKMLYSKSEK</sequence>
<evidence type="ECO:0000256" key="1">
    <source>
        <dbReference type="SAM" id="Phobius"/>
    </source>
</evidence>
<proteinExistence type="predicted"/>
<dbReference type="EMBL" id="JACSQB010000021">
    <property type="protein sequence ID" value="MBD8045931.1"/>
    <property type="molecule type" value="Genomic_DNA"/>
</dbReference>
<protein>
    <submittedName>
        <fullName evidence="2">Uncharacterized protein</fullName>
    </submittedName>
</protein>
<feature type="transmembrane region" description="Helical" evidence="1">
    <location>
        <begin position="6"/>
        <end position="25"/>
    </location>
</feature>
<evidence type="ECO:0000313" key="3">
    <source>
        <dbReference type="Proteomes" id="UP000627166"/>
    </source>
</evidence>
<comment type="caution">
    <text evidence="2">The sequence shown here is derived from an EMBL/GenBank/DDBJ whole genome shotgun (WGS) entry which is preliminary data.</text>
</comment>
<gene>
    <name evidence="2" type="ORF">H9637_02555</name>
</gene>
<feature type="transmembrane region" description="Helical" evidence="1">
    <location>
        <begin position="57"/>
        <end position="81"/>
    </location>
</feature>
<dbReference type="RefSeq" id="WP_191738906.1">
    <property type="nucleotide sequence ID" value="NZ_JACSQB010000021.1"/>
</dbReference>
<keyword evidence="1" id="KW-0472">Membrane</keyword>
<keyword evidence="1" id="KW-0812">Transmembrane</keyword>
<keyword evidence="1" id="KW-1133">Transmembrane helix</keyword>